<dbReference type="GO" id="GO:0046872">
    <property type="term" value="F:metal ion binding"/>
    <property type="evidence" value="ECO:0007669"/>
    <property type="project" value="UniProtKB-KW"/>
</dbReference>
<dbReference type="PANTHER" id="PTHR20889:SF12">
    <property type="entry name" value="LP01149P"/>
    <property type="match status" value="1"/>
</dbReference>
<dbReference type="Proteomes" id="UP000008141">
    <property type="component" value="Unassembled WGS sequence"/>
</dbReference>
<evidence type="ECO:0000256" key="2">
    <source>
        <dbReference type="PIRSR" id="PIRSR031051-3"/>
    </source>
</evidence>
<feature type="active site" description="Proton donor" evidence="1">
    <location>
        <position position="54"/>
    </location>
</feature>
<dbReference type="eggNOG" id="KOG3120">
    <property type="taxonomic scope" value="Eukaryota"/>
</dbReference>
<dbReference type="STRING" id="554065.E1ZM61"/>
<comment type="cofactor">
    <cofactor evidence="2">
        <name>Mg(2+)</name>
        <dbReference type="ChEBI" id="CHEBI:18420"/>
    </cofactor>
</comment>
<dbReference type="InterPro" id="IPR016965">
    <property type="entry name" value="Pase_PHOSPHO-typ"/>
</dbReference>
<evidence type="ECO:0000256" key="3">
    <source>
        <dbReference type="SAM" id="MobiDB-lite"/>
    </source>
</evidence>
<organism evidence="5">
    <name type="scientific">Chlorella variabilis</name>
    <name type="common">Green alga</name>
    <dbReference type="NCBI Taxonomy" id="554065"/>
    <lineage>
        <taxon>Eukaryota</taxon>
        <taxon>Viridiplantae</taxon>
        <taxon>Chlorophyta</taxon>
        <taxon>core chlorophytes</taxon>
        <taxon>Trebouxiophyceae</taxon>
        <taxon>Chlorellales</taxon>
        <taxon>Chlorellaceae</taxon>
        <taxon>Chlorella clade</taxon>
        <taxon>Chlorella</taxon>
    </lineage>
</organism>
<dbReference type="RefSeq" id="XP_005845049.1">
    <property type="nucleotide sequence ID" value="XM_005844987.1"/>
</dbReference>
<evidence type="ECO:0000313" key="4">
    <source>
        <dbReference type="EMBL" id="EFN52947.1"/>
    </source>
</evidence>
<dbReference type="SUPFAM" id="SSF56784">
    <property type="entry name" value="HAD-like"/>
    <property type="match status" value="1"/>
</dbReference>
<name>E1ZM61_CHLVA</name>
<keyword evidence="2" id="KW-0460">Magnesium</keyword>
<dbReference type="GeneID" id="17352502"/>
<keyword evidence="2" id="KW-0479">Metal-binding</keyword>
<sequence>MHRNASLPQLKTGVSGASLPAAPAPCPAASADVCAAEMLRRNPYEGTLLVCDFDRTLVDFDAGERLCDELAPELTSLLSSLQMPANFVPVTNTVLSEMQRRGVSRDRLVSCLREMGREVPLAVQRMLQWSARRGMETVVLSDCNSVFISHILTGARLNTLVRHVITNQASFQRVAPPPPASAAADDGDGGGGAVVEPAVPAAAARPPRVPSGFGSGWLFRSSSGSGLSSSTSAGAGKPPAAPAVAHRLVIEPRHDHRACGSHGCSLCPANLCKGAELAALRASAPRARRVVYCGDGANDLCPCLGLGPQDVVLARAGHDLERLIAQRAAAAAADPGVRRVAAAVHVWHSHDELYRLVQQHAT</sequence>
<proteinExistence type="predicted"/>
<feature type="binding site" evidence="2">
    <location>
        <position position="52"/>
    </location>
    <ligand>
        <name>Mg(2+)</name>
        <dbReference type="ChEBI" id="CHEBI:18420"/>
    </ligand>
</feature>
<dbReference type="KEGG" id="cvr:CHLNCDRAFT_137320"/>
<feature type="region of interest" description="Disordered" evidence="3">
    <location>
        <begin position="173"/>
        <end position="194"/>
    </location>
</feature>
<dbReference type="AlphaFoldDB" id="E1ZM61"/>
<dbReference type="PIRSF" id="PIRSF031051">
    <property type="entry name" value="PyrdxlP_Pase_PHOSPHO2"/>
    <property type="match status" value="1"/>
</dbReference>
<accession>E1ZM61</accession>
<feature type="binding site" evidence="2">
    <location>
        <position position="54"/>
    </location>
    <ligand>
        <name>Mg(2+)</name>
        <dbReference type="ChEBI" id="CHEBI:18420"/>
    </ligand>
</feature>
<evidence type="ECO:0000313" key="5">
    <source>
        <dbReference type="Proteomes" id="UP000008141"/>
    </source>
</evidence>
<dbReference type="Pfam" id="PF06888">
    <property type="entry name" value="Put_Phosphatase"/>
    <property type="match status" value="2"/>
</dbReference>
<dbReference type="OrthoDB" id="277011at2759"/>
<dbReference type="InParanoid" id="E1ZM61"/>
<feature type="active site" description="Nucleophile" evidence="1">
    <location>
        <position position="52"/>
    </location>
</feature>
<keyword evidence="5" id="KW-1185">Reference proteome</keyword>
<dbReference type="Gene3D" id="3.40.50.1000">
    <property type="entry name" value="HAD superfamily/HAD-like"/>
    <property type="match status" value="1"/>
</dbReference>
<dbReference type="InterPro" id="IPR023214">
    <property type="entry name" value="HAD_sf"/>
</dbReference>
<gene>
    <name evidence="4" type="ORF">CHLNCDRAFT_137320</name>
</gene>
<dbReference type="InterPro" id="IPR036412">
    <property type="entry name" value="HAD-like_sf"/>
</dbReference>
<dbReference type="PANTHER" id="PTHR20889">
    <property type="entry name" value="PHOSPHATASE, ORPHAN 1, 2"/>
    <property type="match status" value="1"/>
</dbReference>
<evidence type="ECO:0000256" key="1">
    <source>
        <dbReference type="PIRSR" id="PIRSR031051-1"/>
    </source>
</evidence>
<feature type="binding site" evidence="2">
    <location>
        <position position="295"/>
    </location>
    <ligand>
        <name>Mg(2+)</name>
        <dbReference type="ChEBI" id="CHEBI:18420"/>
    </ligand>
</feature>
<reference evidence="4 5" key="1">
    <citation type="journal article" date="2010" name="Plant Cell">
        <title>The Chlorella variabilis NC64A genome reveals adaptation to photosymbiosis, coevolution with viruses, and cryptic sex.</title>
        <authorList>
            <person name="Blanc G."/>
            <person name="Duncan G."/>
            <person name="Agarkova I."/>
            <person name="Borodovsky M."/>
            <person name="Gurnon J."/>
            <person name="Kuo A."/>
            <person name="Lindquist E."/>
            <person name="Lucas S."/>
            <person name="Pangilinan J."/>
            <person name="Polle J."/>
            <person name="Salamov A."/>
            <person name="Terry A."/>
            <person name="Yamada T."/>
            <person name="Dunigan D.D."/>
            <person name="Grigoriev I.V."/>
            <person name="Claverie J.M."/>
            <person name="Van Etten J.L."/>
        </authorList>
    </citation>
    <scope>NUCLEOTIDE SEQUENCE [LARGE SCALE GENOMIC DNA]</scope>
    <source>
        <strain evidence="4 5">NC64A</strain>
    </source>
</reference>
<protein>
    <submittedName>
        <fullName evidence="4">Uncharacterized protein</fullName>
    </submittedName>
</protein>
<dbReference type="GO" id="GO:0016791">
    <property type="term" value="F:phosphatase activity"/>
    <property type="evidence" value="ECO:0007669"/>
    <property type="project" value="InterPro"/>
</dbReference>
<dbReference type="EMBL" id="GL433853">
    <property type="protein sequence ID" value="EFN52947.1"/>
    <property type="molecule type" value="Genomic_DNA"/>
</dbReference>